<evidence type="ECO:0000256" key="16">
    <source>
        <dbReference type="ARBA" id="ARBA00061146"/>
    </source>
</evidence>
<keyword evidence="12" id="KW-0784">Thiamine biosynthesis</keyword>
<evidence type="ECO:0000256" key="1">
    <source>
        <dbReference type="ARBA" id="ARBA00001771"/>
    </source>
</evidence>
<evidence type="ECO:0000256" key="10">
    <source>
        <dbReference type="ARBA" id="ARBA00022840"/>
    </source>
</evidence>
<dbReference type="InterPro" id="IPR022998">
    <property type="entry name" value="ThiamineP_synth_TenI"/>
</dbReference>
<dbReference type="GO" id="GO:0009228">
    <property type="term" value="P:thiamine biosynthetic process"/>
    <property type="evidence" value="ECO:0007669"/>
    <property type="project" value="UniProtKB-KW"/>
</dbReference>
<evidence type="ECO:0000256" key="12">
    <source>
        <dbReference type="ARBA" id="ARBA00022977"/>
    </source>
</evidence>
<evidence type="ECO:0000256" key="9">
    <source>
        <dbReference type="ARBA" id="ARBA00022777"/>
    </source>
</evidence>
<evidence type="ECO:0000256" key="13">
    <source>
        <dbReference type="ARBA" id="ARBA00047334"/>
    </source>
</evidence>
<evidence type="ECO:0000313" key="19">
    <source>
        <dbReference type="EMBL" id="KRZ99958.1"/>
    </source>
</evidence>
<dbReference type="PRINTS" id="PR01099">
    <property type="entry name" value="HYETHTZKNASE"/>
</dbReference>
<dbReference type="HAMAP" id="MF_00097">
    <property type="entry name" value="TMP_synthase"/>
    <property type="match status" value="1"/>
</dbReference>
<dbReference type="Gene3D" id="3.40.1190.20">
    <property type="match status" value="1"/>
</dbReference>
<comment type="catalytic activity">
    <reaction evidence="15">
        <text>2-[(2R,5Z)-2-carboxy-4-methylthiazol-5(2H)-ylidene]ethyl phosphate + 4-amino-2-methyl-5-(diphosphooxymethyl)pyrimidine + 2 H(+) = thiamine phosphate + CO2 + diphosphate</text>
        <dbReference type="Rhea" id="RHEA:47844"/>
        <dbReference type="ChEBI" id="CHEBI:15378"/>
        <dbReference type="ChEBI" id="CHEBI:16526"/>
        <dbReference type="ChEBI" id="CHEBI:33019"/>
        <dbReference type="ChEBI" id="CHEBI:37575"/>
        <dbReference type="ChEBI" id="CHEBI:57841"/>
        <dbReference type="ChEBI" id="CHEBI:62899"/>
        <dbReference type="EC" id="2.5.1.3"/>
    </reaction>
</comment>
<dbReference type="Pfam" id="PF02110">
    <property type="entry name" value="HK"/>
    <property type="match status" value="1"/>
</dbReference>
<dbReference type="InterPro" id="IPR036206">
    <property type="entry name" value="ThiamineP_synth_sf"/>
</dbReference>
<keyword evidence="6" id="KW-0808">Transferase</keyword>
<keyword evidence="11" id="KW-0460">Magnesium</keyword>
<evidence type="ECO:0000256" key="2">
    <source>
        <dbReference type="ARBA" id="ARBA00001946"/>
    </source>
</evidence>
<evidence type="ECO:0000256" key="14">
    <source>
        <dbReference type="ARBA" id="ARBA00047851"/>
    </source>
</evidence>
<comment type="function">
    <text evidence="3">Condenses 4-methyl-5-(beta-hydroxyethyl)thiazole monophosphate (THZ-P) and 2-methyl-4-amino-5-hydroxymethyl pyrimidine pyrophosphate (HMP-PP) to form thiamine monophosphate (TMP).</text>
</comment>
<reference evidence="19 20" key="1">
    <citation type="submission" date="2015-11" db="EMBL/GenBank/DDBJ databases">
        <title>The genome of Debaryomyces fabryi.</title>
        <authorList>
            <person name="Tafer H."/>
            <person name="Lopandic K."/>
        </authorList>
    </citation>
    <scope>NUCLEOTIDE SEQUENCE [LARGE SCALE GENOMIC DNA]</scope>
    <source>
        <strain evidence="19 20">CBS 789</strain>
    </source>
</reference>
<dbReference type="GeneID" id="26841300"/>
<dbReference type="Pfam" id="PF02581">
    <property type="entry name" value="TMP-TENI"/>
    <property type="match status" value="1"/>
</dbReference>
<dbReference type="FunFam" id="3.20.20.70:FF:000104">
    <property type="entry name" value="Thiamine biosynthetic bifunctional enzyme"/>
    <property type="match status" value="1"/>
</dbReference>
<accession>A0A0V1PUM6</accession>
<sequence length="568" mass="61771">MVSRIDYTLYLVTDSTMIPEGSTFLKQVEDSINNGATIVQLREKNMLTLDFIERASQVHKLTLKKGIPLIINDRVDVALAIDAEGVHVGQDDMPASIVRKLIGPNKIVGVSCSFPSEVEAVCKEGVADYVGLGTVYKTNTKTNVLVPQGTGPIGIRKMLQVLKAHNTKQGNNYISCVAIGGINESNASKVLYQSAIQGQSLNGVAVVSCIMASKNAARSTIELENVIKSSVPWVKDINNQCFYIKTSEKIKQVVESKPLIHHITNNVVKNFSANVTLSIGASPIMSEFPDEFEEFASLIPNLALVLNLGTPSAGQMEIFKRAISVYNKHGKHIIFDPVAAGASTPRLECCKELLNAGQFSVIKGNVGEILALWKLTSKYQVSHTNENNLLMRGVDSVAEVSEADIKKIGREVAQDFRVVVVVTGAVNYVFDGTGFNSDSQNIHDVSLPDEKFGVAQVQIPGGHRIMSSITGTGCSLGSTIAAFVAAKADGSSNATFNLFDAVVGAVNFYNKCGFEVGRDIVSAPGTFMIKFLDKLEHEAHLHLQDDPKAMYYKTRAYNDYDYDCYYSY</sequence>
<dbReference type="GO" id="GO:0004417">
    <property type="term" value="F:hydroxyethylthiazole kinase activity"/>
    <property type="evidence" value="ECO:0007669"/>
    <property type="project" value="UniProtKB-EC"/>
</dbReference>
<name>A0A0V1PUM6_9ASCO</name>
<dbReference type="GO" id="GO:0005524">
    <property type="term" value="F:ATP binding"/>
    <property type="evidence" value="ECO:0007669"/>
    <property type="project" value="UniProtKB-KW"/>
</dbReference>
<dbReference type="GO" id="GO:0009229">
    <property type="term" value="P:thiamine diphosphate biosynthetic process"/>
    <property type="evidence" value="ECO:0007669"/>
    <property type="project" value="UniProtKB-UniPathway"/>
</dbReference>
<evidence type="ECO:0000259" key="18">
    <source>
        <dbReference type="Pfam" id="PF02581"/>
    </source>
</evidence>
<dbReference type="OrthoDB" id="4994at2759"/>
<dbReference type="EMBL" id="LMYN01000111">
    <property type="protein sequence ID" value="KRZ99958.1"/>
    <property type="molecule type" value="Genomic_DNA"/>
</dbReference>
<dbReference type="PANTHER" id="PTHR20857:SF23">
    <property type="entry name" value="THIAMINE BIOSYNTHETIC BIFUNCTIONAL ENZYME"/>
    <property type="match status" value="1"/>
</dbReference>
<gene>
    <name evidence="19" type="ORF">AC631_04291</name>
</gene>
<comment type="pathway">
    <text evidence="4">Cofactor biosynthesis; thiamine diphosphate biosynthesis; 4-methyl-5-(2-phosphoethyl)-thiazole from 5-(2-hydroxyethyl)-4-methylthiazole: step 1/1.</text>
</comment>
<comment type="similarity">
    <text evidence="17">In the N-terminal section; belongs to the thiamine-phosphate synthase family.</text>
</comment>
<dbReference type="CDD" id="cd01170">
    <property type="entry name" value="THZ_kinase"/>
    <property type="match status" value="1"/>
</dbReference>
<evidence type="ECO:0000256" key="5">
    <source>
        <dbReference type="ARBA" id="ARBA00005165"/>
    </source>
</evidence>
<evidence type="ECO:0000256" key="3">
    <source>
        <dbReference type="ARBA" id="ARBA00003814"/>
    </source>
</evidence>
<dbReference type="InterPro" id="IPR013785">
    <property type="entry name" value="Aldolase_TIM"/>
</dbReference>
<dbReference type="InterPro" id="IPR000417">
    <property type="entry name" value="Hyethyz_kinase"/>
</dbReference>
<evidence type="ECO:0000256" key="7">
    <source>
        <dbReference type="ARBA" id="ARBA00022723"/>
    </source>
</evidence>
<dbReference type="SUPFAM" id="SSF51391">
    <property type="entry name" value="Thiamin phosphate synthase"/>
    <property type="match status" value="1"/>
</dbReference>
<keyword evidence="9" id="KW-0418">Kinase</keyword>
<dbReference type="SUPFAM" id="SSF53613">
    <property type="entry name" value="Ribokinase-like"/>
    <property type="match status" value="1"/>
</dbReference>
<evidence type="ECO:0000256" key="8">
    <source>
        <dbReference type="ARBA" id="ARBA00022741"/>
    </source>
</evidence>
<protein>
    <recommendedName>
        <fullName evidence="18">Thiamine phosphate synthase/TenI domain-containing protein</fullName>
    </recommendedName>
</protein>
<dbReference type="NCBIfam" id="TIGR00693">
    <property type="entry name" value="thiE"/>
    <property type="match status" value="1"/>
</dbReference>
<dbReference type="AlphaFoldDB" id="A0A0V1PUM6"/>
<comment type="pathway">
    <text evidence="5">Cofactor biosynthesis; thiamine diphosphate biosynthesis; thiamine phosphate from 4-amino-2-methyl-5-diphosphomethylpyrimidine and 4-methyl-5-(2-phosphoethyl)-thiazole: step 1/1.</text>
</comment>
<comment type="catalytic activity">
    <reaction evidence="14">
        <text>2-(2-carboxy-4-methylthiazol-5-yl)ethyl phosphate + 4-amino-2-methyl-5-(diphosphooxymethyl)pyrimidine + 2 H(+) = thiamine phosphate + CO2 + diphosphate</text>
        <dbReference type="Rhea" id="RHEA:47848"/>
        <dbReference type="ChEBI" id="CHEBI:15378"/>
        <dbReference type="ChEBI" id="CHEBI:16526"/>
        <dbReference type="ChEBI" id="CHEBI:33019"/>
        <dbReference type="ChEBI" id="CHEBI:37575"/>
        <dbReference type="ChEBI" id="CHEBI:57841"/>
        <dbReference type="ChEBI" id="CHEBI:62890"/>
        <dbReference type="EC" id="2.5.1.3"/>
    </reaction>
</comment>
<keyword evidence="7" id="KW-0479">Metal-binding</keyword>
<evidence type="ECO:0000313" key="20">
    <source>
        <dbReference type="Proteomes" id="UP000054251"/>
    </source>
</evidence>
<proteinExistence type="inferred from homology"/>
<evidence type="ECO:0000256" key="11">
    <source>
        <dbReference type="ARBA" id="ARBA00022842"/>
    </source>
</evidence>
<dbReference type="GO" id="GO:0000287">
    <property type="term" value="F:magnesium ion binding"/>
    <property type="evidence" value="ECO:0007669"/>
    <property type="project" value="InterPro"/>
</dbReference>
<comment type="catalytic activity">
    <reaction evidence="1">
        <text>5-(2-hydroxyethyl)-4-methylthiazole + ATP = 4-methyl-5-(2-phosphooxyethyl)-thiazole + ADP + H(+)</text>
        <dbReference type="Rhea" id="RHEA:24212"/>
        <dbReference type="ChEBI" id="CHEBI:15378"/>
        <dbReference type="ChEBI" id="CHEBI:17957"/>
        <dbReference type="ChEBI" id="CHEBI:30616"/>
        <dbReference type="ChEBI" id="CHEBI:58296"/>
        <dbReference type="ChEBI" id="CHEBI:456216"/>
        <dbReference type="EC" id="2.7.1.50"/>
    </reaction>
</comment>
<dbReference type="Proteomes" id="UP000054251">
    <property type="component" value="Unassembled WGS sequence"/>
</dbReference>
<dbReference type="CDD" id="cd00564">
    <property type="entry name" value="TMP_TenI"/>
    <property type="match status" value="1"/>
</dbReference>
<keyword evidence="8" id="KW-0547">Nucleotide-binding</keyword>
<feature type="domain" description="Thiamine phosphate synthase/TenI" evidence="18">
    <location>
        <begin position="9"/>
        <end position="210"/>
    </location>
</feature>
<comment type="caution">
    <text evidence="19">The sequence shown here is derived from an EMBL/GenBank/DDBJ whole genome shotgun (WGS) entry which is preliminary data.</text>
</comment>
<dbReference type="Gene3D" id="3.20.20.70">
    <property type="entry name" value="Aldolase class I"/>
    <property type="match status" value="1"/>
</dbReference>
<comment type="similarity">
    <text evidence="16">In the C-terminal section; belongs to the Thz kinase family.</text>
</comment>
<evidence type="ECO:0000256" key="17">
    <source>
        <dbReference type="ARBA" id="ARBA00061283"/>
    </source>
</evidence>
<keyword evidence="20" id="KW-1185">Reference proteome</keyword>
<dbReference type="GO" id="GO:0005737">
    <property type="term" value="C:cytoplasm"/>
    <property type="evidence" value="ECO:0007669"/>
    <property type="project" value="TreeGrafter"/>
</dbReference>
<dbReference type="GO" id="GO:0004789">
    <property type="term" value="F:thiamine-phosphate diphosphorylase activity"/>
    <property type="evidence" value="ECO:0007669"/>
    <property type="project" value="UniProtKB-EC"/>
</dbReference>
<organism evidence="19 20">
    <name type="scientific">Debaryomyces fabryi</name>
    <dbReference type="NCBI Taxonomy" id="58627"/>
    <lineage>
        <taxon>Eukaryota</taxon>
        <taxon>Fungi</taxon>
        <taxon>Dikarya</taxon>
        <taxon>Ascomycota</taxon>
        <taxon>Saccharomycotina</taxon>
        <taxon>Pichiomycetes</taxon>
        <taxon>Debaryomycetaceae</taxon>
        <taxon>Debaryomyces</taxon>
    </lineage>
</organism>
<evidence type="ECO:0000256" key="6">
    <source>
        <dbReference type="ARBA" id="ARBA00022679"/>
    </source>
</evidence>
<dbReference type="UniPathway" id="UPA00060">
    <property type="reaction ID" value="UER00139"/>
</dbReference>
<dbReference type="RefSeq" id="XP_015466061.1">
    <property type="nucleotide sequence ID" value="XM_015613120.1"/>
</dbReference>
<dbReference type="HAMAP" id="MF_00228">
    <property type="entry name" value="Thz_kinase"/>
    <property type="match status" value="1"/>
</dbReference>
<evidence type="ECO:0000256" key="15">
    <source>
        <dbReference type="ARBA" id="ARBA00047883"/>
    </source>
</evidence>
<dbReference type="InterPro" id="IPR029056">
    <property type="entry name" value="Ribokinase-like"/>
</dbReference>
<comment type="cofactor">
    <cofactor evidence="2">
        <name>Mg(2+)</name>
        <dbReference type="ChEBI" id="CHEBI:18420"/>
    </cofactor>
</comment>
<comment type="catalytic activity">
    <reaction evidence="13">
        <text>4-methyl-5-(2-phosphooxyethyl)-thiazole + 4-amino-2-methyl-5-(diphosphooxymethyl)pyrimidine + H(+) = thiamine phosphate + diphosphate</text>
        <dbReference type="Rhea" id="RHEA:22328"/>
        <dbReference type="ChEBI" id="CHEBI:15378"/>
        <dbReference type="ChEBI" id="CHEBI:33019"/>
        <dbReference type="ChEBI" id="CHEBI:37575"/>
        <dbReference type="ChEBI" id="CHEBI:57841"/>
        <dbReference type="ChEBI" id="CHEBI:58296"/>
        <dbReference type="EC" id="2.5.1.3"/>
    </reaction>
</comment>
<evidence type="ECO:0000256" key="4">
    <source>
        <dbReference type="ARBA" id="ARBA00004868"/>
    </source>
</evidence>
<dbReference type="InterPro" id="IPR034291">
    <property type="entry name" value="TMP_synthase"/>
</dbReference>
<keyword evidence="10" id="KW-0067">ATP-binding</keyword>
<dbReference type="PANTHER" id="PTHR20857">
    <property type="entry name" value="THIAMINE-PHOSPHATE PYROPHOSPHORYLASE"/>
    <property type="match status" value="1"/>
</dbReference>